<name>A0A9N8DXR6_9STRA</name>
<protein>
    <recommendedName>
        <fullName evidence="2">protein-tyrosine-phosphatase</fullName>
        <ecNumber evidence="2">3.1.3.48</ecNumber>
    </recommendedName>
</protein>
<dbReference type="AlphaFoldDB" id="A0A9N8DXR6"/>
<keyword evidence="3" id="KW-0378">Hydrolase</keyword>
<sequence length="198" mass="22540">MTRCTLCDALFQVPSKYKAFPICPPCYDSAFDLDMKVTRKLKWEEPSEIMDGLLWLGGEGSTLDRDWLLQHGIRRILTVATHMERMTHHEGIQYQQIDVDDDPSEDLKQHWKSAFEFLDQAKNDNSGILVHCVSGISRSGATVVAYVMHSQGIQYDEALARVRRRRPCVSPNGGFQDQLRAFEKTLKLQVPGSTNRPS</sequence>
<keyword evidence="7" id="KW-0808">Transferase</keyword>
<evidence type="ECO:0000259" key="6">
    <source>
        <dbReference type="PROSITE" id="PS50056"/>
    </source>
</evidence>
<evidence type="ECO:0000313" key="8">
    <source>
        <dbReference type="Proteomes" id="UP001153069"/>
    </source>
</evidence>
<dbReference type="GO" id="GO:0016301">
    <property type="term" value="F:kinase activity"/>
    <property type="evidence" value="ECO:0007669"/>
    <property type="project" value="UniProtKB-KW"/>
</dbReference>
<dbReference type="InterPro" id="IPR020422">
    <property type="entry name" value="TYR_PHOSPHATASE_DUAL_dom"/>
</dbReference>
<dbReference type="PANTHER" id="PTHR10159">
    <property type="entry name" value="DUAL SPECIFICITY PROTEIN PHOSPHATASE"/>
    <property type="match status" value="1"/>
</dbReference>
<dbReference type="SMART" id="SM00195">
    <property type="entry name" value="DSPc"/>
    <property type="match status" value="1"/>
</dbReference>
<keyword evidence="7" id="KW-0418">Kinase</keyword>
<dbReference type="GO" id="GO:0043409">
    <property type="term" value="P:negative regulation of MAPK cascade"/>
    <property type="evidence" value="ECO:0007669"/>
    <property type="project" value="TreeGrafter"/>
</dbReference>
<dbReference type="PROSITE" id="PS50056">
    <property type="entry name" value="TYR_PHOSPHATASE_2"/>
    <property type="match status" value="1"/>
</dbReference>
<gene>
    <name evidence="7" type="ORF">SEMRO_352_G124200.1</name>
</gene>
<dbReference type="InterPro" id="IPR029021">
    <property type="entry name" value="Prot-tyrosine_phosphatase-like"/>
</dbReference>
<dbReference type="GO" id="GO:0005737">
    <property type="term" value="C:cytoplasm"/>
    <property type="evidence" value="ECO:0007669"/>
    <property type="project" value="TreeGrafter"/>
</dbReference>
<dbReference type="GO" id="GO:0033550">
    <property type="term" value="F:MAP kinase tyrosine phosphatase activity"/>
    <property type="evidence" value="ECO:0007669"/>
    <property type="project" value="TreeGrafter"/>
</dbReference>
<accession>A0A9N8DXR6</accession>
<keyword evidence="4" id="KW-0904">Protein phosphatase</keyword>
<dbReference type="GO" id="GO:0017017">
    <property type="term" value="F:MAP kinase tyrosine/serine/threonine phosphatase activity"/>
    <property type="evidence" value="ECO:0007669"/>
    <property type="project" value="TreeGrafter"/>
</dbReference>
<dbReference type="SUPFAM" id="SSF52799">
    <property type="entry name" value="(Phosphotyrosine protein) phosphatases II"/>
    <property type="match status" value="1"/>
</dbReference>
<organism evidence="7 8">
    <name type="scientific">Seminavis robusta</name>
    <dbReference type="NCBI Taxonomy" id="568900"/>
    <lineage>
        <taxon>Eukaryota</taxon>
        <taxon>Sar</taxon>
        <taxon>Stramenopiles</taxon>
        <taxon>Ochrophyta</taxon>
        <taxon>Bacillariophyta</taxon>
        <taxon>Bacillariophyceae</taxon>
        <taxon>Bacillariophycidae</taxon>
        <taxon>Naviculales</taxon>
        <taxon>Naviculaceae</taxon>
        <taxon>Seminavis</taxon>
    </lineage>
</organism>
<dbReference type="OrthoDB" id="165342at2759"/>
<dbReference type="InterPro" id="IPR016130">
    <property type="entry name" value="Tyr_Pase_AS"/>
</dbReference>
<dbReference type="Pfam" id="PF00782">
    <property type="entry name" value="DSPc"/>
    <property type="match status" value="1"/>
</dbReference>
<comment type="caution">
    <text evidence="7">The sequence shown here is derived from an EMBL/GenBank/DDBJ whole genome shotgun (WGS) entry which is preliminary data.</text>
</comment>
<proteinExistence type="inferred from homology"/>
<keyword evidence="8" id="KW-1185">Reference proteome</keyword>
<dbReference type="EMBL" id="CAICTM010000351">
    <property type="protein sequence ID" value="CAB9508565.1"/>
    <property type="molecule type" value="Genomic_DNA"/>
</dbReference>
<evidence type="ECO:0000256" key="2">
    <source>
        <dbReference type="ARBA" id="ARBA00013064"/>
    </source>
</evidence>
<dbReference type="CDD" id="cd14498">
    <property type="entry name" value="DSP"/>
    <property type="match status" value="1"/>
</dbReference>
<dbReference type="PROSITE" id="PS00383">
    <property type="entry name" value="TYR_PHOSPHATASE_1"/>
    <property type="match status" value="1"/>
</dbReference>
<dbReference type="PROSITE" id="PS50054">
    <property type="entry name" value="TYR_PHOSPHATASE_DUAL"/>
    <property type="match status" value="1"/>
</dbReference>
<dbReference type="EC" id="3.1.3.48" evidence="2"/>
<dbReference type="InterPro" id="IPR000387">
    <property type="entry name" value="Tyr_Pase_dom"/>
</dbReference>
<evidence type="ECO:0000256" key="4">
    <source>
        <dbReference type="ARBA" id="ARBA00022912"/>
    </source>
</evidence>
<evidence type="ECO:0000256" key="1">
    <source>
        <dbReference type="ARBA" id="ARBA00008601"/>
    </source>
</evidence>
<feature type="domain" description="Tyrosine specific protein phosphatases" evidence="6">
    <location>
        <begin position="109"/>
        <end position="167"/>
    </location>
</feature>
<evidence type="ECO:0000313" key="7">
    <source>
        <dbReference type="EMBL" id="CAB9508565.1"/>
    </source>
</evidence>
<dbReference type="InterPro" id="IPR000340">
    <property type="entry name" value="Dual-sp_phosphatase_cat-dom"/>
</dbReference>
<reference evidence="7" key="1">
    <citation type="submission" date="2020-06" db="EMBL/GenBank/DDBJ databases">
        <authorList>
            <consortium name="Plant Systems Biology data submission"/>
        </authorList>
    </citation>
    <scope>NUCLEOTIDE SEQUENCE</scope>
    <source>
        <strain evidence="7">D6</strain>
    </source>
</reference>
<evidence type="ECO:0000256" key="3">
    <source>
        <dbReference type="ARBA" id="ARBA00022801"/>
    </source>
</evidence>
<feature type="domain" description="Tyrosine-protein phosphatase" evidence="5">
    <location>
        <begin position="45"/>
        <end position="188"/>
    </location>
</feature>
<dbReference type="PANTHER" id="PTHR10159:SF511">
    <property type="entry name" value="DUAL SPECIFICITY PROTEIN PHOSPHATASE 1"/>
    <property type="match status" value="1"/>
</dbReference>
<dbReference type="Proteomes" id="UP001153069">
    <property type="component" value="Unassembled WGS sequence"/>
</dbReference>
<dbReference type="Gene3D" id="3.90.190.10">
    <property type="entry name" value="Protein tyrosine phosphatase superfamily"/>
    <property type="match status" value="1"/>
</dbReference>
<dbReference type="GO" id="GO:0008330">
    <property type="term" value="F:protein tyrosine/threonine phosphatase activity"/>
    <property type="evidence" value="ECO:0007669"/>
    <property type="project" value="TreeGrafter"/>
</dbReference>
<comment type="similarity">
    <text evidence="1">Belongs to the protein-tyrosine phosphatase family. Non-receptor class dual specificity subfamily.</text>
</comment>
<evidence type="ECO:0000259" key="5">
    <source>
        <dbReference type="PROSITE" id="PS50054"/>
    </source>
</evidence>